<proteinExistence type="predicted"/>
<comment type="caution">
    <text evidence="1">Lacks conserved residue(s) required for the propagation of feature annotation.</text>
</comment>
<evidence type="ECO:0000259" key="2">
    <source>
        <dbReference type="PROSITE" id="PS50026"/>
    </source>
</evidence>
<keyword evidence="3" id="KW-1185">Reference proteome</keyword>
<sequence>KCVCPSGFIGWNCSENPISFDDCKGGFYEVKKKKKEIKYYLLANNYYCAYKLKAHNGKRICIKIFNDTYTFAKEYPCVPNNGIQIKFQKEKGATGLCICKRRNYDFYVRTEDEEAVIIIQVPYAPAKIHFSFWELKNSCGDLKD</sequence>
<evidence type="ECO:0000313" key="4">
    <source>
        <dbReference type="WBParaSite" id="PTRK_0000876700.1"/>
    </source>
</evidence>
<organism evidence="3 4">
    <name type="scientific">Parastrongyloides trichosuri</name>
    <name type="common">Possum-specific nematode worm</name>
    <dbReference type="NCBI Taxonomy" id="131310"/>
    <lineage>
        <taxon>Eukaryota</taxon>
        <taxon>Metazoa</taxon>
        <taxon>Ecdysozoa</taxon>
        <taxon>Nematoda</taxon>
        <taxon>Chromadorea</taxon>
        <taxon>Rhabditida</taxon>
        <taxon>Tylenchina</taxon>
        <taxon>Panagrolaimomorpha</taxon>
        <taxon>Strongyloidoidea</taxon>
        <taxon>Strongyloididae</taxon>
        <taxon>Parastrongyloides</taxon>
    </lineage>
</organism>
<evidence type="ECO:0000313" key="3">
    <source>
        <dbReference type="Proteomes" id="UP000038045"/>
    </source>
</evidence>
<dbReference type="InterPro" id="IPR000742">
    <property type="entry name" value="EGF"/>
</dbReference>
<keyword evidence="1" id="KW-0245">EGF-like domain</keyword>
<dbReference type="PROSITE" id="PS00022">
    <property type="entry name" value="EGF_1"/>
    <property type="match status" value="1"/>
</dbReference>
<keyword evidence="1" id="KW-1015">Disulfide bond</keyword>
<dbReference type="PROSITE" id="PS01186">
    <property type="entry name" value="EGF_2"/>
    <property type="match status" value="1"/>
</dbReference>
<dbReference type="PROSITE" id="PS50026">
    <property type="entry name" value="EGF_3"/>
    <property type="match status" value="1"/>
</dbReference>
<feature type="disulfide bond" evidence="1">
    <location>
        <begin position="4"/>
        <end position="13"/>
    </location>
</feature>
<reference evidence="4" key="1">
    <citation type="submission" date="2017-02" db="UniProtKB">
        <authorList>
            <consortium name="WormBaseParasite"/>
        </authorList>
    </citation>
    <scope>IDENTIFICATION</scope>
</reference>
<name>A0A0N4ZKY4_PARTI</name>
<dbReference type="AlphaFoldDB" id="A0A0N4ZKY4"/>
<feature type="domain" description="EGF-like" evidence="2">
    <location>
        <begin position="1"/>
        <end position="14"/>
    </location>
</feature>
<dbReference type="Proteomes" id="UP000038045">
    <property type="component" value="Unplaced"/>
</dbReference>
<evidence type="ECO:0000256" key="1">
    <source>
        <dbReference type="PROSITE-ProRule" id="PRU00076"/>
    </source>
</evidence>
<accession>A0A0N4ZKY4</accession>
<protein>
    <submittedName>
        <fullName evidence="4">EGF-like domain-containing protein</fullName>
    </submittedName>
</protein>
<dbReference type="WBParaSite" id="PTRK_0000876700.1">
    <property type="protein sequence ID" value="PTRK_0000876700.1"/>
    <property type="gene ID" value="PTRK_0000876700"/>
</dbReference>